<accession>A0A1H9EAS5</accession>
<dbReference type="AlphaFoldDB" id="A0A1H9EAS5"/>
<organism evidence="1 2">
    <name type="scientific">Neolewinella agarilytica</name>
    <dbReference type="NCBI Taxonomy" id="478744"/>
    <lineage>
        <taxon>Bacteria</taxon>
        <taxon>Pseudomonadati</taxon>
        <taxon>Bacteroidota</taxon>
        <taxon>Saprospiria</taxon>
        <taxon>Saprospirales</taxon>
        <taxon>Lewinellaceae</taxon>
        <taxon>Neolewinella</taxon>
    </lineage>
</organism>
<protein>
    <submittedName>
        <fullName evidence="1">Uncharacterized protein</fullName>
    </submittedName>
</protein>
<dbReference type="OrthoDB" id="1491552at2"/>
<dbReference type="RefSeq" id="WP_139211807.1">
    <property type="nucleotide sequence ID" value="NZ_FOFB01000007.1"/>
</dbReference>
<name>A0A1H9EAS5_9BACT</name>
<evidence type="ECO:0000313" key="1">
    <source>
        <dbReference type="EMBL" id="SEQ22790.1"/>
    </source>
</evidence>
<dbReference type="EMBL" id="FOFB01000007">
    <property type="protein sequence ID" value="SEQ22790.1"/>
    <property type="molecule type" value="Genomic_DNA"/>
</dbReference>
<reference evidence="2" key="1">
    <citation type="submission" date="2016-10" db="EMBL/GenBank/DDBJ databases">
        <authorList>
            <person name="Varghese N."/>
            <person name="Submissions S."/>
        </authorList>
    </citation>
    <scope>NUCLEOTIDE SEQUENCE [LARGE SCALE GENOMIC DNA]</scope>
    <source>
        <strain evidence="2">DSM 24740</strain>
    </source>
</reference>
<sequence length="220" mass="24220">MPRLLHLPFYFALLTILCTCGPAPKISPTTVVGNVRYNATNQLMVATLNISPVDTVGVQAPPTLLGSAMPPLERAGPGSFRTRRQLHFPGDLQMTLPCGQASECVLDYTFNPVFADSIPSEISLARTVAFPVANVGLKEQESLVIFFEPLDRSNPKRIQLIGPTDSGILTLPKNSLEDIPEGDYQVYLIKQQLFQDSTAYYNASVQTEFFSKNVMVNVRQ</sequence>
<dbReference type="STRING" id="478744.SAMN05444359_1079"/>
<evidence type="ECO:0000313" key="2">
    <source>
        <dbReference type="Proteomes" id="UP000199021"/>
    </source>
</evidence>
<gene>
    <name evidence="1" type="ORF">SAMN05444359_1079</name>
</gene>
<keyword evidence="2" id="KW-1185">Reference proteome</keyword>
<dbReference type="InParanoid" id="A0A1H9EAS5"/>
<proteinExistence type="predicted"/>
<dbReference type="Proteomes" id="UP000199021">
    <property type="component" value="Unassembled WGS sequence"/>
</dbReference>